<sequence length="182" mass="20410">MKTKEKSTILDTRAMRLVIDRMAHEILERNKSAKNLVVVGMQTRGAIIAGRLAKKIEEMDGRAVPVGALDITLYRDDYRSAFKQPAVQATDIRFSIEGKDVILVDDVLYTGRTARAALDALTDFGRPKTIQFAVLIDRGLREFPIHADYIGKTVPTAKNEEVKVQVTEKDAHDGVWMVELKK</sequence>
<dbReference type="PANTHER" id="PTHR11608:SF0">
    <property type="entry name" value="BIFUNCTIONAL PROTEIN PYRR"/>
    <property type="match status" value="1"/>
</dbReference>
<reference evidence="6 7" key="1">
    <citation type="journal article" date="2016" name="Nat. Commun.">
        <title>Thousands of microbial genomes shed light on interconnected biogeochemical processes in an aquifer system.</title>
        <authorList>
            <person name="Anantharaman K."/>
            <person name="Brown C.T."/>
            <person name="Hug L.A."/>
            <person name="Sharon I."/>
            <person name="Castelle C.J."/>
            <person name="Probst A.J."/>
            <person name="Thomas B.C."/>
            <person name="Singh A."/>
            <person name="Wilkins M.J."/>
            <person name="Karaoz U."/>
            <person name="Brodie E.L."/>
            <person name="Williams K.H."/>
            <person name="Hubbard S.S."/>
            <person name="Banfield J.F."/>
        </authorList>
    </citation>
    <scope>NUCLEOTIDE SEQUENCE [LARGE SCALE GENOMIC DNA]</scope>
</reference>
<dbReference type="SUPFAM" id="SSF53271">
    <property type="entry name" value="PRTase-like"/>
    <property type="match status" value="1"/>
</dbReference>
<proteinExistence type="inferred from homology"/>
<dbReference type="Gene3D" id="3.40.50.2020">
    <property type="match status" value="1"/>
</dbReference>
<dbReference type="PANTHER" id="PTHR11608">
    <property type="entry name" value="BIFUNCTIONAL PROTEIN PYRR"/>
    <property type="match status" value="1"/>
</dbReference>
<keyword evidence="3 4" id="KW-0804">Transcription</keyword>
<comment type="function">
    <text evidence="4">Also displays a weak uracil phosphoribosyltransferase activity which is not physiologically significant.</text>
</comment>
<keyword evidence="4 6" id="KW-0328">Glycosyltransferase</keyword>
<evidence type="ECO:0000256" key="3">
    <source>
        <dbReference type="ARBA" id="ARBA00023163"/>
    </source>
</evidence>
<dbReference type="HAMAP" id="MF_01219">
    <property type="entry name" value="PyrR"/>
    <property type="match status" value="1"/>
</dbReference>
<dbReference type="InterPro" id="IPR023050">
    <property type="entry name" value="PyrR"/>
</dbReference>
<dbReference type="GO" id="GO:0006355">
    <property type="term" value="P:regulation of DNA-templated transcription"/>
    <property type="evidence" value="ECO:0007669"/>
    <property type="project" value="UniProtKB-UniRule"/>
</dbReference>
<comment type="function">
    <text evidence="4">Regulates the transcription of the pyrimidine nucleotide (pyr) operon in response to exogenous pyrimidines.</text>
</comment>
<keyword evidence="2 4" id="KW-0805">Transcription regulation</keyword>
<protein>
    <recommendedName>
        <fullName evidence="4">Bifunctional protein PyrR</fullName>
    </recommendedName>
    <domain>
        <recommendedName>
            <fullName evidence="4">Pyrimidine operon regulatory protein</fullName>
        </recommendedName>
    </domain>
    <domain>
        <recommendedName>
            <fullName evidence="4">Uracil phosphoribosyltransferase</fullName>
            <shortName evidence="4">UPRTase</shortName>
            <ecNumber evidence="4">2.4.2.9</ecNumber>
        </recommendedName>
    </domain>
</protein>
<dbReference type="AlphaFoldDB" id="A0A1F7FGV5"/>
<feature type="domain" description="Phosphoribosyltransferase" evidence="5">
    <location>
        <begin position="7"/>
        <end position="161"/>
    </location>
</feature>
<dbReference type="Pfam" id="PF00156">
    <property type="entry name" value="Pribosyltran"/>
    <property type="match status" value="1"/>
</dbReference>
<dbReference type="EC" id="2.4.2.9" evidence="4"/>
<keyword evidence="4 6" id="KW-0808">Transferase</keyword>
<feature type="short sequence motif" description="PRPP-binding" evidence="4">
    <location>
        <begin position="101"/>
        <end position="113"/>
    </location>
</feature>
<dbReference type="InterPro" id="IPR050137">
    <property type="entry name" value="PyrR_bifunctional"/>
</dbReference>
<dbReference type="Proteomes" id="UP000179243">
    <property type="component" value="Unassembled WGS sequence"/>
</dbReference>
<evidence type="ECO:0000256" key="1">
    <source>
        <dbReference type="ARBA" id="ARBA00005565"/>
    </source>
</evidence>
<name>A0A1F7FGV5_UNCRA</name>
<comment type="similarity">
    <text evidence="1 4">Belongs to the purine/pyrimidine phosphoribosyltransferase family. PyrR subfamily.</text>
</comment>
<dbReference type="FunFam" id="3.40.50.2020:FF:000020">
    <property type="entry name" value="Bifunctional protein PyrR"/>
    <property type="match status" value="1"/>
</dbReference>
<comment type="catalytic activity">
    <reaction evidence="4">
        <text>UMP + diphosphate = 5-phospho-alpha-D-ribose 1-diphosphate + uracil</text>
        <dbReference type="Rhea" id="RHEA:13017"/>
        <dbReference type="ChEBI" id="CHEBI:17568"/>
        <dbReference type="ChEBI" id="CHEBI:33019"/>
        <dbReference type="ChEBI" id="CHEBI:57865"/>
        <dbReference type="ChEBI" id="CHEBI:58017"/>
        <dbReference type="EC" id="2.4.2.9"/>
    </reaction>
</comment>
<evidence type="ECO:0000256" key="2">
    <source>
        <dbReference type="ARBA" id="ARBA00023015"/>
    </source>
</evidence>
<evidence type="ECO:0000256" key="4">
    <source>
        <dbReference type="HAMAP-Rule" id="MF_01219"/>
    </source>
</evidence>
<dbReference type="NCBIfam" id="NF003545">
    <property type="entry name" value="PRK05205.1-1"/>
    <property type="match status" value="1"/>
</dbReference>
<comment type="caution">
    <text evidence="6">The sequence shown here is derived from an EMBL/GenBank/DDBJ whole genome shotgun (WGS) entry which is preliminary data.</text>
</comment>
<evidence type="ECO:0000313" key="7">
    <source>
        <dbReference type="Proteomes" id="UP000179243"/>
    </source>
</evidence>
<dbReference type="InterPro" id="IPR029057">
    <property type="entry name" value="PRTase-like"/>
</dbReference>
<accession>A0A1F7FGV5</accession>
<dbReference type="InterPro" id="IPR000836">
    <property type="entry name" value="PRTase_dom"/>
</dbReference>
<gene>
    <name evidence="4" type="primary">pyrR</name>
    <name evidence="6" type="ORF">A2519_04845</name>
</gene>
<dbReference type="EMBL" id="MFYX01000044">
    <property type="protein sequence ID" value="OGK05930.1"/>
    <property type="molecule type" value="Genomic_DNA"/>
</dbReference>
<evidence type="ECO:0000259" key="5">
    <source>
        <dbReference type="Pfam" id="PF00156"/>
    </source>
</evidence>
<dbReference type="CDD" id="cd06223">
    <property type="entry name" value="PRTases_typeI"/>
    <property type="match status" value="1"/>
</dbReference>
<organism evidence="6 7">
    <name type="scientific">Candidatus Raymondbacteria bacterium RIFOXYD12_FULL_49_13</name>
    <dbReference type="NCBI Taxonomy" id="1817890"/>
    <lineage>
        <taxon>Bacteria</taxon>
        <taxon>Raymondiibacteriota</taxon>
    </lineage>
</organism>
<evidence type="ECO:0000313" key="6">
    <source>
        <dbReference type="EMBL" id="OGK05930.1"/>
    </source>
</evidence>
<dbReference type="NCBIfam" id="NF003549">
    <property type="entry name" value="PRK05205.1-5"/>
    <property type="match status" value="1"/>
</dbReference>
<dbReference type="GO" id="GO:0004845">
    <property type="term" value="F:uracil phosphoribosyltransferase activity"/>
    <property type="evidence" value="ECO:0007669"/>
    <property type="project" value="UniProtKB-UniRule"/>
</dbReference>